<comment type="caution">
    <text evidence="4">The sequence shown here is derived from an EMBL/GenBank/DDBJ whole genome shotgun (WGS) entry which is preliminary data.</text>
</comment>
<reference evidence="4" key="1">
    <citation type="submission" date="2024-06" db="EMBL/GenBank/DDBJ databases">
        <authorList>
            <person name="Liu X."/>
            <person name="Lenzi L."/>
            <person name="Haldenby T S."/>
            <person name="Uol C."/>
        </authorList>
    </citation>
    <scope>NUCLEOTIDE SEQUENCE</scope>
</reference>
<feature type="signal peptide" evidence="3">
    <location>
        <begin position="1"/>
        <end position="21"/>
    </location>
</feature>
<gene>
    <name evidence="4" type="ORF">CDAUBV1_LOCUS1518</name>
</gene>
<keyword evidence="2" id="KW-0812">Transmembrane</keyword>
<evidence type="ECO:0000313" key="4">
    <source>
        <dbReference type="EMBL" id="CAL5130079.1"/>
    </source>
</evidence>
<dbReference type="Proteomes" id="UP001497525">
    <property type="component" value="Unassembled WGS sequence"/>
</dbReference>
<name>A0AAV2T264_CALDB</name>
<evidence type="ECO:0000256" key="3">
    <source>
        <dbReference type="SAM" id="SignalP"/>
    </source>
</evidence>
<evidence type="ECO:0000256" key="2">
    <source>
        <dbReference type="SAM" id="Phobius"/>
    </source>
</evidence>
<feature type="chain" id="PRO_5043495023" evidence="3">
    <location>
        <begin position="22"/>
        <end position="292"/>
    </location>
</feature>
<keyword evidence="3" id="KW-0732">Signal</keyword>
<feature type="region of interest" description="Disordered" evidence="1">
    <location>
        <begin position="135"/>
        <end position="155"/>
    </location>
</feature>
<evidence type="ECO:0000256" key="1">
    <source>
        <dbReference type="SAM" id="MobiDB-lite"/>
    </source>
</evidence>
<dbReference type="EMBL" id="CAXLJL010000057">
    <property type="protein sequence ID" value="CAL5130079.1"/>
    <property type="molecule type" value="Genomic_DNA"/>
</dbReference>
<evidence type="ECO:0000313" key="5">
    <source>
        <dbReference type="Proteomes" id="UP001497525"/>
    </source>
</evidence>
<feature type="region of interest" description="Disordered" evidence="1">
    <location>
        <begin position="270"/>
        <end position="292"/>
    </location>
</feature>
<organism evidence="4 5">
    <name type="scientific">Calicophoron daubneyi</name>
    <name type="common">Rumen fluke</name>
    <name type="synonym">Paramphistomum daubneyi</name>
    <dbReference type="NCBI Taxonomy" id="300641"/>
    <lineage>
        <taxon>Eukaryota</taxon>
        <taxon>Metazoa</taxon>
        <taxon>Spiralia</taxon>
        <taxon>Lophotrochozoa</taxon>
        <taxon>Platyhelminthes</taxon>
        <taxon>Trematoda</taxon>
        <taxon>Digenea</taxon>
        <taxon>Plagiorchiida</taxon>
        <taxon>Pronocephalata</taxon>
        <taxon>Paramphistomoidea</taxon>
        <taxon>Paramphistomidae</taxon>
        <taxon>Calicophoron</taxon>
    </lineage>
</organism>
<keyword evidence="2" id="KW-1133">Transmembrane helix</keyword>
<proteinExistence type="predicted"/>
<feature type="transmembrane region" description="Helical" evidence="2">
    <location>
        <begin position="222"/>
        <end position="243"/>
    </location>
</feature>
<keyword evidence="2" id="KW-0472">Membrane</keyword>
<accession>A0AAV2T264</accession>
<dbReference type="AlphaFoldDB" id="A0AAV2T264"/>
<sequence>MRSLLTSLFICLYLSSGLVGADDSAATPFGCVEKCIAKYDYAEEDACKRGCRLAELADIADGEKRKESCEGSCSDNYPIANLSNACKYGCGEYKADDSENYGIRLPFGMRFPPRFCARRMFSAFSRFFHNSPDTPIGHPEHHFDEQPSESKSMSAITKTDAEEKHGPSVIVIRPFQSGHSLFADGEVGERGPMSARQSDGTYALTVDEKMALSFRRLTAHPVGALLILTFVGLLILLVIQITFRVCRRRHAEVFEYDRLPTYVEATEIKIPYEDGPNGDEKKESLKKDPSAA</sequence>
<protein>
    <submittedName>
        <fullName evidence="4">Uncharacterized protein</fullName>
    </submittedName>
</protein>